<organism evidence="1 2">
    <name type="scientific">Larkinella insperata</name>
    <dbReference type="NCBI Taxonomy" id="332158"/>
    <lineage>
        <taxon>Bacteria</taxon>
        <taxon>Pseudomonadati</taxon>
        <taxon>Bacteroidota</taxon>
        <taxon>Cytophagia</taxon>
        <taxon>Cytophagales</taxon>
        <taxon>Spirosomataceae</taxon>
        <taxon>Larkinella</taxon>
    </lineage>
</organism>
<name>A0ABW3QER6_9BACT</name>
<sequence>MPQLLFDRPVGPPLTLNDSLDNRADKAPVARAEAVQALILAASSVNRNGSYWRIPKYVFRRSETDNQGATGFDELMVPGNAPAAQPQVENVSLINADSEGEIKVLSQNEEVNLATNEPELTG</sequence>
<evidence type="ECO:0000313" key="1">
    <source>
        <dbReference type="EMBL" id="MFD1145449.1"/>
    </source>
</evidence>
<proteinExistence type="predicted"/>
<keyword evidence="2" id="KW-1185">Reference proteome</keyword>
<reference evidence="2" key="1">
    <citation type="journal article" date="2019" name="Int. J. Syst. Evol. Microbiol.">
        <title>The Global Catalogue of Microorganisms (GCM) 10K type strain sequencing project: providing services to taxonomists for standard genome sequencing and annotation.</title>
        <authorList>
            <consortium name="The Broad Institute Genomics Platform"/>
            <consortium name="The Broad Institute Genome Sequencing Center for Infectious Disease"/>
            <person name="Wu L."/>
            <person name="Ma J."/>
        </authorList>
    </citation>
    <scope>NUCLEOTIDE SEQUENCE [LARGE SCALE GENOMIC DNA]</scope>
    <source>
        <strain evidence="2">CCUG 55608</strain>
    </source>
</reference>
<gene>
    <name evidence="1" type="ORF">ACFQ4C_30265</name>
</gene>
<protein>
    <submittedName>
        <fullName evidence="1">Uncharacterized protein</fullName>
    </submittedName>
</protein>
<accession>A0ABW3QER6</accession>
<comment type="caution">
    <text evidence="1">The sequence shown here is derived from an EMBL/GenBank/DDBJ whole genome shotgun (WGS) entry which is preliminary data.</text>
</comment>
<dbReference type="RefSeq" id="WP_379885796.1">
    <property type="nucleotide sequence ID" value="NZ_JBHTLP010000045.1"/>
</dbReference>
<dbReference type="Proteomes" id="UP001597116">
    <property type="component" value="Unassembled WGS sequence"/>
</dbReference>
<evidence type="ECO:0000313" key="2">
    <source>
        <dbReference type="Proteomes" id="UP001597116"/>
    </source>
</evidence>
<dbReference type="EMBL" id="JBHTLP010000045">
    <property type="protein sequence ID" value="MFD1145449.1"/>
    <property type="molecule type" value="Genomic_DNA"/>
</dbReference>